<evidence type="ECO:0000259" key="9">
    <source>
        <dbReference type="Pfam" id="PF00171"/>
    </source>
</evidence>
<accession>A0AAN9AJQ3</accession>
<keyword evidence="8" id="KW-0812">Transmembrane</keyword>
<gene>
    <name evidence="10" type="ORF">V1264_022034</name>
</gene>
<dbReference type="FunFam" id="3.40.605.10:FF:000004">
    <property type="entry name" value="Aldehyde dehydrogenase"/>
    <property type="match status" value="1"/>
</dbReference>
<dbReference type="InterPro" id="IPR015590">
    <property type="entry name" value="Aldehyde_DH_dom"/>
</dbReference>
<dbReference type="InterPro" id="IPR016163">
    <property type="entry name" value="Ald_DH_C"/>
</dbReference>
<dbReference type="FunFam" id="3.40.309.10:FF:000003">
    <property type="entry name" value="Aldehyde dehydrogenase"/>
    <property type="match status" value="1"/>
</dbReference>
<name>A0AAN9AJQ3_9CAEN</name>
<reference evidence="10 11" key="1">
    <citation type="submission" date="2024-02" db="EMBL/GenBank/DDBJ databases">
        <title>Chromosome-scale genome assembly of the rough periwinkle Littorina saxatilis.</title>
        <authorList>
            <person name="De Jode A."/>
            <person name="Faria R."/>
            <person name="Formenti G."/>
            <person name="Sims Y."/>
            <person name="Smith T.P."/>
            <person name="Tracey A."/>
            <person name="Wood J.M.D."/>
            <person name="Zagrodzka Z.B."/>
            <person name="Johannesson K."/>
            <person name="Butlin R.K."/>
            <person name="Leder E.H."/>
        </authorList>
    </citation>
    <scope>NUCLEOTIDE SEQUENCE [LARGE SCALE GENOMIC DNA]</scope>
    <source>
        <strain evidence="10">Snail1</strain>
        <tissue evidence="10">Muscle</tissue>
    </source>
</reference>
<feature type="active site" evidence="5 6">
    <location>
        <position position="210"/>
    </location>
</feature>
<evidence type="ECO:0000313" key="10">
    <source>
        <dbReference type="EMBL" id="KAK7088064.1"/>
    </source>
</evidence>
<evidence type="ECO:0000256" key="1">
    <source>
        <dbReference type="ARBA" id="ARBA00009986"/>
    </source>
</evidence>
<keyword evidence="8" id="KW-1133">Transmembrane helix</keyword>
<keyword evidence="11" id="KW-1185">Reference proteome</keyword>
<dbReference type="GO" id="GO:0006081">
    <property type="term" value="P:aldehyde metabolic process"/>
    <property type="evidence" value="ECO:0007669"/>
    <property type="project" value="InterPro"/>
</dbReference>
<sequence length="489" mass="54316">MGNFGKMISDMRVVFRSGRTKGVEWRVAQLTALLKLLDDNTDNLCDALYKDLRKHKMESAIMEMNVTKNDIVLALNNIHNWMKPAQVDRDLINKTNSAYVRYEPMGVTLVVGAWNYPVQLIFLPLVGAIAAGNCCILKPSEMAANVATMVEELIPKYMDQECIKVVNGGIPETTALLTERFDLVFYTGNSSVARIVMAAAAKYLTPVVLELGGKSPVYIDTGADIEVVARRLLWGKYCNAGQTCIAPDYVMCSPETQEKLIEKVKDVLKEFFGENPKTSDSYGRIINERHFQRVKKLMEGATVAVGGEVDEGEKYIAPTVLRDCKLTDIVMQEEVFGPLMPIVTVRDHNEALNIINDREKPLAMYIFSNDKDVIRDLKEGTSSGSLLVNDTVVQAGLCTLPFGGVGNSGMGAYHGKFSFDAFSHKRAVMEKSLGMEAVNALRYPPYTDKKLSWIQWLTVKKPRRGGILGFFPFLILGALLAIFMKVVVV</sequence>
<evidence type="ECO:0000256" key="8">
    <source>
        <dbReference type="SAM" id="Phobius"/>
    </source>
</evidence>
<feature type="transmembrane region" description="Helical" evidence="8">
    <location>
        <begin position="467"/>
        <end position="488"/>
    </location>
</feature>
<dbReference type="PROSITE" id="PS00070">
    <property type="entry name" value="ALDEHYDE_DEHYDR_CYS"/>
    <property type="match status" value="1"/>
</dbReference>
<feature type="domain" description="Aldehyde dehydrogenase" evidence="9">
    <location>
        <begin position="8"/>
        <end position="427"/>
    </location>
</feature>
<comment type="similarity">
    <text evidence="1 4 7">Belongs to the aldehyde dehydrogenase family.</text>
</comment>
<comment type="caution">
    <text evidence="10">The sequence shown here is derived from an EMBL/GenBank/DDBJ whole genome shotgun (WGS) entry which is preliminary data.</text>
</comment>
<dbReference type="GO" id="GO:0004029">
    <property type="term" value="F:aldehyde dehydrogenase (NAD+) activity"/>
    <property type="evidence" value="ECO:0007669"/>
    <property type="project" value="TreeGrafter"/>
</dbReference>
<evidence type="ECO:0000256" key="5">
    <source>
        <dbReference type="PIRSR" id="PIRSR036492-1"/>
    </source>
</evidence>
<dbReference type="GO" id="GO:0005737">
    <property type="term" value="C:cytoplasm"/>
    <property type="evidence" value="ECO:0007669"/>
    <property type="project" value="TreeGrafter"/>
</dbReference>
<dbReference type="PANTHER" id="PTHR43570">
    <property type="entry name" value="ALDEHYDE DEHYDROGENASE"/>
    <property type="match status" value="1"/>
</dbReference>
<organism evidence="10 11">
    <name type="scientific">Littorina saxatilis</name>
    <dbReference type="NCBI Taxonomy" id="31220"/>
    <lineage>
        <taxon>Eukaryota</taxon>
        <taxon>Metazoa</taxon>
        <taxon>Spiralia</taxon>
        <taxon>Lophotrochozoa</taxon>
        <taxon>Mollusca</taxon>
        <taxon>Gastropoda</taxon>
        <taxon>Caenogastropoda</taxon>
        <taxon>Littorinimorpha</taxon>
        <taxon>Littorinoidea</taxon>
        <taxon>Littorinidae</taxon>
        <taxon>Littorina</taxon>
    </lineage>
</organism>
<dbReference type="Gene3D" id="3.40.309.10">
    <property type="entry name" value="Aldehyde Dehydrogenase, Chain A, domain 2"/>
    <property type="match status" value="1"/>
</dbReference>
<dbReference type="PROSITE" id="PS00687">
    <property type="entry name" value="ALDEHYDE_DEHYDR_GLU"/>
    <property type="match status" value="1"/>
</dbReference>
<dbReference type="InterPro" id="IPR016160">
    <property type="entry name" value="Ald_DH_CS_CYS"/>
</dbReference>
<dbReference type="Proteomes" id="UP001374579">
    <property type="component" value="Unassembled WGS sequence"/>
</dbReference>
<evidence type="ECO:0000256" key="7">
    <source>
        <dbReference type="RuleBase" id="RU003345"/>
    </source>
</evidence>
<dbReference type="Pfam" id="PF00171">
    <property type="entry name" value="Aldedh"/>
    <property type="match status" value="1"/>
</dbReference>
<dbReference type="InterPro" id="IPR016162">
    <property type="entry name" value="Ald_DH_N"/>
</dbReference>
<keyword evidence="2 4" id="KW-0560">Oxidoreductase</keyword>
<dbReference type="InterPro" id="IPR029510">
    <property type="entry name" value="Ald_DH_CS_GLU"/>
</dbReference>
<dbReference type="PIRSF" id="PIRSF036492">
    <property type="entry name" value="ALDH"/>
    <property type="match status" value="1"/>
</dbReference>
<evidence type="ECO:0000256" key="2">
    <source>
        <dbReference type="ARBA" id="ARBA00023002"/>
    </source>
</evidence>
<dbReference type="SUPFAM" id="SSF53720">
    <property type="entry name" value="ALDH-like"/>
    <property type="match status" value="1"/>
</dbReference>
<keyword evidence="8" id="KW-0472">Membrane</keyword>
<proteinExistence type="inferred from homology"/>
<dbReference type="EMBL" id="JBAMIC010004070">
    <property type="protein sequence ID" value="KAK7088064.1"/>
    <property type="molecule type" value="Genomic_DNA"/>
</dbReference>
<dbReference type="AlphaFoldDB" id="A0AAN9AJQ3"/>
<evidence type="ECO:0000256" key="4">
    <source>
        <dbReference type="PIRNR" id="PIRNR036492"/>
    </source>
</evidence>
<protein>
    <recommendedName>
        <fullName evidence="4">Aldehyde dehydrogenase</fullName>
    </recommendedName>
</protein>
<dbReference type="InterPro" id="IPR016161">
    <property type="entry name" value="Ald_DH/histidinol_DH"/>
</dbReference>
<dbReference type="InterPro" id="IPR012394">
    <property type="entry name" value="Aldehyde_DH_NAD(P)"/>
</dbReference>
<evidence type="ECO:0000256" key="3">
    <source>
        <dbReference type="ARBA" id="ARBA00023027"/>
    </source>
</evidence>
<evidence type="ECO:0000313" key="11">
    <source>
        <dbReference type="Proteomes" id="UP001374579"/>
    </source>
</evidence>
<dbReference type="Gene3D" id="3.40.605.10">
    <property type="entry name" value="Aldehyde Dehydrogenase, Chain A, domain 1"/>
    <property type="match status" value="1"/>
</dbReference>
<evidence type="ECO:0000256" key="6">
    <source>
        <dbReference type="PROSITE-ProRule" id="PRU10007"/>
    </source>
</evidence>
<feature type="active site" evidence="5">
    <location>
        <position position="244"/>
    </location>
</feature>
<dbReference type="PANTHER" id="PTHR43570:SF16">
    <property type="entry name" value="ALDEHYDE DEHYDROGENASE TYPE III, ISOFORM Q"/>
    <property type="match status" value="1"/>
</dbReference>
<keyword evidence="3" id="KW-0520">NAD</keyword>